<dbReference type="RefSeq" id="WP_250194411.1">
    <property type="nucleotide sequence ID" value="NZ_CP097635.1"/>
</dbReference>
<evidence type="ECO:0000313" key="2">
    <source>
        <dbReference type="EMBL" id="URI06147.1"/>
    </source>
</evidence>
<dbReference type="EMBL" id="CP097635">
    <property type="protein sequence ID" value="URI06147.1"/>
    <property type="molecule type" value="Genomic_DNA"/>
</dbReference>
<reference evidence="2" key="1">
    <citation type="submission" date="2022-05" db="EMBL/GenBank/DDBJ databases">
        <title>An RpoN-dependent PEP-CTERM gene is involved in floc formation of an Aquincola tertiaricarbonis strain.</title>
        <authorList>
            <person name="Qiu D."/>
            <person name="Xia M."/>
        </authorList>
    </citation>
    <scope>NUCLEOTIDE SEQUENCE</scope>
    <source>
        <strain evidence="2">RN12</strain>
    </source>
</reference>
<feature type="signal peptide" evidence="1">
    <location>
        <begin position="1"/>
        <end position="24"/>
    </location>
</feature>
<name>A0ABY4S2Q5_AQUTE</name>
<keyword evidence="1" id="KW-0732">Signal</keyword>
<sequence length="291" mass="30503">MNTPLLCPASLRRAILLCSLSALAAPALALQTPLYRAAIEITPDVFTPGDTLNAGKLPWQDLTRAPQLPTDTTVRLTHTSFQGTGTIGNASATAEHGGTVRATASTADEQIGSYASIYYEFQLEAKPGAVLPSSIPLRVQALGSVGSEGYATADITFAMGYRSVPRGPVSSIFQTTGVVSGVGQEPVITNGNGSIYIDEWAQIAPYTLVTVALSAHAGAGLDVRGQDPYKNQYGTGSAWVDPVFTVAPEYRGLVNIVGVPVSAVPEPATWVMSLVGLGSWLLRPRPCTMRA</sequence>
<gene>
    <name evidence="2" type="ORF">MW290_09425</name>
</gene>
<proteinExistence type="predicted"/>
<keyword evidence="3" id="KW-1185">Reference proteome</keyword>
<organism evidence="2 3">
    <name type="scientific">Aquincola tertiaricarbonis</name>
    <dbReference type="NCBI Taxonomy" id="391953"/>
    <lineage>
        <taxon>Bacteria</taxon>
        <taxon>Pseudomonadati</taxon>
        <taxon>Pseudomonadota</taxon>
        <taxon>Betaproteobacteria</taxon>
        <taxon>Burkholderiales</taxon>
        <taxon>Sphaerotilaceae</taxon>
        <taxon>Aquincola</taxon>
    </lineage>
</organism>
<evidence type="ECO:0000313" key="3">
    <source>
        <dbReference type="Proteomes" id="UP001056201"/>
    </source>
</evidence>
<evidence type="ECO:0008006" key="4">
    <source>
        <dbReference type="Google" id="ProtNLM"/>
    </source>
</evidence>
<feature type="chain" id="PRO_5045464806" description="PEP-CTERM protein-sorting domain-containing protein" evidence="1">
    <location>
        <begin position="25"/>
        <end position="291"/>
    </location>
</feature>
<accession>A0ABY4S2Q5</accession>
<evidence type="ECO:0000256" key="1">
    <source>
        <dbReference type="SAM" id="SignalP"/>
    </source>
</evidence>
<protein>
    <recommendedName>
        <fullName evidence="4">PEP-CTERM protein-sorting domain-containing protein</fullName>
    </recommendedName>
</protein>
<dbReference type="Proteomes" id="UP001056201">
    <property type="component" value="Chromosome 1"/>
</dbReference>